<evidence type="ECO:0000256" key="1">
    <source>
        <dbReference type="SAM" id="Phobius"/>
    </source>
</evidence>
<sequence length="146" mass="16580">MNIGMRVLAAVISAFITGLYAALIIYIYRDPSAPYGFGQEYLLGVFLSMAMNLIVFVWLSVFVDWIVSRLHLNRWKKYAVRFGGYAVIGYVPVFFQWLMSVDPHAKLFYPQATVSVFASICYFLIFVGIEAVGKGFTRKTSVNHHC</sequence>
<feature type="transmembrane region" description="Helical" evidence="1">
    <location>
        <begin position="7"/>
        <end position="29"/>
    </location>
</feature>
<keyword evidence="1" id="KW-0812">Transmembrane</keyword>
<dbReference type="AlphaFoldDB" id="A0A2Z4MBS3"/>
<reference evidence="2 3" key="1">
    <citation type="journal article" date="2015" name="Genome Announc.">
        <title>Draft Genome Sequence of Brevibacillus brevis DZQ7, a Plant Growth-Promoting Rhizobacterium with Broad-Spectrum Antimicrobial Activity.</title>
        <authorList>
            <person name="Hou Q."/>
            <person name="Wang C."/>
            <person name="Hou X."/>
            <person name="Xia Z."/>
            <person name="Ye J."/>
            <person name="Liu K."/>
            <person name="Liu H."/>
            <person name="Wang J."/>
            <person name="Guo H."/>
            <person name="Yu X."/>
            <person name="Yang Y."/>
            <person name="Du B."/>
            <person name="Ding Y."/>
        </authorList>
    </citation>
    <scope>NUCLEOTIDE SEQUENCE [LARGE SCALE GENOMIC DNA]</scope>
    <source>
        <strain evidence="2 3">DZQ7</strain>
    </source>
</reference>
<dbReference type="RefSeq" id="WP_048036071.1">
    <property type="nucleotide sequence ID" value="NZ_CP030117.1"/>
</dbReference>
<feature type="transmembrane region" description="Helical" evidence="1">
    <location>
        <begin position="41"/>
        <end position="66"/>
    </location>
</feature>
<organism evidence="2 3">
    <name type="scientific">Brevibacillus brevis</name>
    <name type="common">Bacillus brevis</name>
    <dbReference type="NCBI Taxonomy" id="1393"/>
    <lineage>
        <taxon>Bacteria</taxon>
        <taxon>Bacillati</taxon>
        <taxon>Bacillota</taxon>
        <taxon>Bacilli</taxon>
        <taxon>Bacillales</taxon>
        <taxon>Paenibacillaceae</taxon>
        <taxon>Brevibacillus</taxon>
    </lineage>
</organism>
<name>A0A2Z4MBS3_BREBE</name>
<keyword evidence="1" id="KW-1133">Transmembrane helix</keyword>
<gene>
    <name evidence="2" type="ORF">AB432_002005</name>
</gene>
<keyword evidence="1" id="KW-0472">Membrane</keyword>
<protein>
    <submittedName>
        <fullName evidence="2">Uncharacterized protein</fullName>
    </submittedName>
</protein>
<feature type="transmembrane region" description="Helical" evidence="1">
    <location>
        <begin position="107"/>
        <end position="129"/>
    </location>
</feature>
<evidence type="ECO:0000313" key="2">
    <source>
        <dbReference type="EMBL" id="AWX53910.1"/>
    </source>
</evidence>
<proteinExistence type="predicted"/>
<dbReference type="EMBL" id="CP030117">
    <property type="protein sequence ID" value="AWX53910.1"/>
    <property type="molecule type" value="Genomic_DNA"/>
</dbReference>
<dbReference type="Proteomes" id="UP000036061">
    <property type="component" value="Chromosome"/>
</dbReference>
<feature type="transmembrane region" description="Helical" evidence="1">
    <location>
        <begin position="78"/>
        <end position="95"/>
    </location>
</feature>
<accession>A0A2Z4MBS3</accession>
<evidence type="ECO:0000313" key="3">
    <source>
        <dbReference type="Proteomes" id="UP000036061"/>
    </source>
</evidence>